<dbReference type="Gene3D" id="1.10.287.130">
    <property type="match status" value="1"/>
</dbReference>
<dbReference type="EMBL" id="JBHLZN010000002">
    <property type="protein sequence ID" value="MFB9886329.1"/>
    <property type="molecule type" value="Genomic_DNA"/>
</dbReference>
<dbReference type="PROSITE" id="PS50109">
    <property type="entry name" value="HIS_KIN"/>
    <property type="match status" value="1"/>
</dbReference>
<name>A0ABV5ZAN2_9GAMM</name>
<evidence type="ECO:0000256" key="3">
    <source>
        <dbReference type="ARBA" id="ARBA00012438"/>
    </source>
</evidence>
<evidence type="ECO:0000256" key="2">
    <source>
        <dbReference type="ARBA" id="ARBA00004370"/>
    </source>
</evidence>
<dbReference type="InterPro" id="IPR001789">
    <property type="entry name" value="Sig_transdc_resp-reg_receiver"/>
</dbReference>
<keyword evidence="13" id="KW-1185">Reference proteome</keyword>
<dbReference type="SUPFAM" id="SSF47384">
    <property type="entry name" value="Homodimeric domain of signal transducing histidine kinase"/>
    <property type="match status" value="1"/>
</dbReference>
<dbReference type="SMART" id="SM00387">
    <property type="entry name" value="HATPase_c"/>
    <property type="match status" value="1"/>
</dbReference>
<dbReference type="PROSITE" id="PS50885">
    <property type="entry name" value="HAMP"/>
    <property type="match status" value="1"/>
</dbReference>
<feature type="modified residue" description="4-aspartylphosphate" evidence="7">
    <location>
        <position position="782"/>
    </location>
</feature>
<dbReference type="Pfam" id="PF02518">
    <property type="entry name" value="HATPase_c"/>
    <property type="match status" value="1"/>
</dbReference>
<dbReference type="Gene3D" id="3.40.50.2300">
    <property type="match status" value="1"/>
</dbReference>
<dbReference type="InterPro" id="IPR003660">
    <property type="entry name" value="HAMP_dom"/>
</dbReference>
<evidence type="ECO:0000259" key="10">
    <source>
        <dbReference type="PROSITE" id="PS50110"/>
    </source>
</evidence>
<dbReference type="InterPro" id="IPR003661">
    <property type="entry name" value="HisK_dim/P_dom"/>
</dbReference>
<dbReference type="SMART" id="SM00448">
    <property type="entry name" value="REC"/>
    <property type="match status" value="1"/>
</dbReference>
<dbReference type="InterPro" id="IPR036890">
    <property type="entry name" value="HATPase_C_sf"/>
</dbReference>
<keyword evidence="5" id="KW-0808">Transferase</keyword>
<evidence type="ECO:0000256" key="6">
    <source>
        <dbReference type="ARBA" id="ARBA00022777"/>
    </source>
</evidence>
<dbReference type="Proteomes" id="UP001589628">
    <property type="component" value="Unassembled WGS sequence"/>
</dbReference>
<dbReference type="PROSITE" id="PS50110">
    <property type="entry name" value="RESPONSE_REGULATORY"/>
    <property type="match status" value="1"/>
</dbReference>
<accession>A0ABV5ZAN2</accession>
<proteinExistence type="predicted"/>
<evidence type="ECO:0000313" key="12">
    <source>
        <dbReference type="EMBL" id="MFB9886329.1"/>
    </source>
</evidence>
<dbReference type="InterPro" id="IPR004358">
    <property type="entry name" value="Sig_transdc_His_kin-like_C"/>
</dbReference>
<comment type="catalytic activity">
    <reaction evidence="1">
        <text>ATP + protein L-histidine = ADP + protein N-phospho-L-histidine.</text>
        <dbReference type="EC" id="2.7.13.3"/>
    </reaction>
</comment>
<dbReference type="PANTHER" id="PTHR43065">
    <property type="entry name" value="SENSOR HISTIDINE KINASE"/>
    <property type="match status" value="1"/>
</dbReference>
<evidence type="ECO:0000256" key="8">
    <source>
        <dbReference type="SAM" id="Phobius"/>
    </source>
</evidence>
<dbReference type="SMART" id="SM00304">
    <property type="entry name" value="HAMP"/>
    <property type="match status" value="1"/>
</dbReference>
<keyword evidence="8" id="KW-0472">Membrane</keyword>
<dbReference type="RefSeq" id="WP_035460518.1">
    <property type="nucleotide sequence ID" value="NZ_JBHLZN010000002.1"/>
</dbReference>
<evidence type="ECO:0000259" key="11">
    <source>
        <dbReference type="PROSITE" id="PS50885"/>
    </source>
</evidence>
<feature type="transmembrane region" description="Helical" evidence="8">
    <location>
        <begin position="276"/>
        <end position="295"/>
    </location>
</feature>
<keyword evidence="8" id="KW-1133">Transmembrane helix</keyword>
<evidence type="ECO:0000256" key="4">
    <source>
        <dbReference type="ARBA" id="ARBA00022553"/>
    </source>
</evidence>
<comment type="subcellular location">
    <subcellularLocation>
        <location evidence="2">Membrane</location>
    </subcellularLocation>
</comment>
<evidence type="ECO:0000256" key="7">
    <source>
        <dbReference type="PROSITE-ProRule" id="PRU00169"/>
    </source>
</evidence>
<dbReference type="InterPro" id="IPR036097">
    <property type="entry name" value="HisK_dim/P_sf"/>
</dbReference>
<dbReference type="PANTHER" id="PTHR43065:SF42">
    <property type="entry name" value="TWO-COMPONENT SENSOR PPRA"/>
    <property type="match status" value="1"/>
</dbReference>
<protein>
    <recommendedName>
        <fullName evidence="3">histidine kinase</fullName>
        <ecNumber evidence="3">2.7.13.3</ecNumber>
    </recommendedName>
</protein>
<keyword evidence="6" id="KW-0418">Kinase</keyword>
<dbReference type="Gene3D" id="3.30.565.10">
    <property type="entry name" value="Histidine kinase-like ATPase, C-terminal domain"/>
    <property type="match status" value="1"/>
</dbReference>
<feature type="domain" description="Histidine kinase" evidence="9">
    <location>
        <begin position="496"/>
        <end position="710"/>
    </location>
</feature>
<evidence type="ECO:0000256" key="5">
    <source>
        <dbReference type="ARBA" id="ARBA00022679"/>
    </source>
</evidence>
<dbReference type="EC" id="2.7.13.3" evidence="3"/>
<dbReference type="SMART" id="SM00388">
    <property type="entry name" value="HisKA"/>
    <property type="match status" value="1"/>
</dbReference>
<evidence type="ECO:0000256" key="1">
    <source>
        <dbReference type="ARBA" id="ARBA00000085"/>
    </source>
</evidence>
<evidence type="ECO:0000259" key="9">
    <source>
        <dbReference type="PROSITE" id="PS50109"/>
    </source>
</evidence>
<evidence type="ECO:0000313" key="13">
    <source>
        <dbReference type="Proteomes" id="UP001589628"/>
    </source>
</evidence>
<dbReference type="SUPFAM" id="SSF158472">
    <property type="entry name" value="HAMP domain-like"/>
    <property type="match status" value="1"/>
</dbReference>
<dbReference type="SUPFAM" id="SSF55785">
    <property type="entry name" value="PYP-like sensor domain (PAS domain)"/>
    <property type="match status" value="1"/>
</dbReference>
<dbReference type="CDD" id="cd00082">
    <property type="entry name" value="HisKA"/>
    <property type="match status" value="1"/>
</dbReference>
<sequence length="852" mass="94794">MLHSARARLLLALTAIALGTLVLAWVGWLGLQRSEATLARLQTELLPDISTSLTLAERSARLAALAPYVAEAVAPFQLQRESQALYDGIAELQQLATQLQHPEIAPALPPLLQQLAASLDELIRLTKAELFLREDGLQYRFRLQQLEPSHEQRLQQPWLNAFSQQIEPIASLLKAEPEQLLSQWQQRQQRLLVLLEQPGAQPPRLQQLEQIGQALVQLRQQQTQALARKTYLLAALRAQSEQLSARVQEFVSTLQGRILAQQQQLQQSAQRSRQQLLVFSLLSLAALLLGAAISWRLGQRLASVTAAMTALAQGHTHTRIPAIDRRDEIGDLARAFQVFRQNTLQLEATSADLQQQSRLLETIFANINDGLSVFDRQQRLLAWNPQYLSLFKLRPEQLYPGMPLQEVQALINAEPHRNLSLDNQPLNMEEVNQRRLALPQRFERAYGDGRVLEFRSRPMPDGGFVTLYADLSERKAIESQLRQAQKMETLGQLTGGIAHDFNNLLAAIIGNLQVLLGQPQPPRVQRYSERALAAAERGSALVQRLLAFARRQQLQPQRVCLEELIEGLLDLLEYSVGEKVQIQLELSPQPSWIGIDPGQLEHSLLNLALNASAAMPQGGQLRLRSRWQQQQGQAGVLLSVEDQGEGIAPALLERVLEPFFTTKAVGQGSGLGLSMVYGFVKQSGGDLRIHSRYAEADSGTRIDIWLPRLTDSTTTPATEWEQPVLPALASRRVLLVEDDAQVRSASEAMLQHLGQEVEAVAQAEQAMARLCQHPPIEILLSDINLGQGRTGIELAQHCQQQHPQVQILLSSGLPLALLRQRYGLPADTPLLCKPFSLAQLQQALATLAPPPH</sequence>
<keyword evidence="8" id="KW-0812">Transmembrane</keyword>
<dbReference type="Pfam" id="PF12860">
    <property type="entry name" value="PAS_7"/>
    <property type="match status" value="1"/>
</dbReference>
<organism evidence="12 13">
    <name type="scientific">Balneatrix alpica</name>
    <dbReference type="NCBI Taxonomy" id="75684"/>
    <lineage>
        <taxon>Bacteria</taxon>
        <taxon>Pseudomonadati</taxon>
        <taxon>Pseudomonadota</taxon>
        <taxon>Gammaproteobacteria</taxon>
        <taxon>Oceanospirillales</taxon>
        <taxon>Balneatrichaceae</taxon>
        <taxon>Balneatrix</taxon>
    </lineage>
</organism>
<dbReference type="InterPro" id="IPR005467">
    <property type="entry name" value="His_kinase_dom"/>
</dbReference>
<gene>
    <name evidence="12" type="ORF">ACFFLH_07910</name>
</gene>
<dbReference type="SUPFAM" id="SSF52172">
    <property type="entry name" value="CheY-like"/>
    <property type="match status" value="1"/>
</dbReference>
<dbReference type="InterPro" id="IPR035965">
    <property type="entry name" value="PAS-like_dom_sf"/>
</dbReference>
<keyword evidence="4 7" id="KW-0597">Phosphoprotein</keyword>
<feature type="domain" description="Response regulatory" evidence="10">
    <location>
        <begin position="732"/>
        <end position="848"/>
    </location>
</feature>
<dbReference type="PRINTS" id="PR00344">
    <property type="entry name" value="BCTRLSENSOR"/>
</dbReference>
<dbReference type="InterPro" id="IPR003594">
    <property type="entry name" value="HATPase_dom"/>
</dbReference>
<dbReference type="CDD" id="cd06225">
    <property type="entry name" value="HAMP"/>
    <property type="match status" value="1"/>
</dbReference>
<dbReference type="SUPFAM" id="SSF55874">
    <property type="entry name" value="ATPase domain of HSP90 chaperone/DNA topoisomerase II/histidine kinase"/>
    <property type="match status" value="1"/>
</dbReference>
<dbReference type="InterPro" id="IPR011006">
    <property type="entry name" value="CheY-like_superfamily"/>
</dbReference>
<dbReference type="Gene3D" id="3.30.450.20">
    <property type="entry name" value="PAS domain"/>
    <property type="match status" value="1"/>
</dbReference>
<dbReference type="Pfam" id="PF00072">
    <property type="entry name" value="Response_reg"/>
    <property type="match status" value="1"/>
</dbReference>
<dbReference type="Pfam" id="PF00672">
    <property type="entry name" value="HAMP"/>
    <property type="match status" value="1"/>
</dbReference>
<dbReference type="Pfam" id="PF00512">
    <property type="entry name" value="HisKA"/>
    <property type="match status" value="1"/>
</dbReference>
<reference evidence="12 13" key="1">
    <citation type="submission" date="2024-09" db="EMBL/GenBank/DDBJ databases">
        <authorList>
            <person name="Sun Q."/>
            <person name="Mori K."/>
        </authorList>
    </citation>
    <scope>NUCLEOTIDE SEQUENCE [LARGE SCALE GENOMIC DNA]</scope>
    <source>
        <strain evidence="12 13">ATCC 51285</strain>
    </source>
</reference>
<dbReference type="Gene3D" id="6.10.340.10">
    <property type="match status" value="1"/>
</dbReference>
<comment type="caution">
    <text evidence="12">The sequence shown here is derived from an EMBL/GenBank/DDBJ whole genome shotgun (WGS) entry which is preliminary data.</text>
</comment>
<feature type="domain" description="HAMP" evidence="11">
    <location>
        <begin position="295"/>
        <end position="348"/>
    </location>
</feature>